<dbReference type="GO" id="GO:0005506">
    <property type="term" value="F:iron ion binding"/>
    <property type="evidence" value="ECO:0007669"/>
    <property type="project" value="InterPro"/>
</dbReference>
<dbReference type="Proteomes" id="UP000185696">
    <property type="component" value="Unassembled WGS sequence"/>
</dbReference>
<keyword evidence="3" id="KW-0479">Metal-binding</keyword>
<keyword evidence="8" id="KW-1185">Reference proteome</keyword>
<dbReference type="FunFam" id="1.10.630.10:FF:000018">
    <property type="entry name" value="Cytochrome P450 monooxygenase"/>
    <property type="match status" value="1"/>
</dbReference>
<organism evidence="7 8">
    <name type="scientific">Actinophytocola xinjiangensis</name>
    <dbReference type="NCBI Taxonomy" id="485602"/>
    <lineage>
        <taxon>Bacteria</taxon>
        <taxon>Bacillati</taxon>
        <taxon>Actinomycetota</taxon>
        <taxon>Actinomycetes</taxon>
        <taxon>Pseudonocardiales</taxon>
        <taxon>Pseudonocardiaceae</taxon>
    </lineage>
</organism>
<dbReference type="PRINTS" id="PR00359">
    <property type="entry name" value="BP450"/>
</dbReference>
<reference evidence="7 8" key="1">
    <citation type="submission" date="2016-12" db="EMBL/GenBank/DDBJ databases">
        <title>The draft genome sequence of Actinophytocola xinjiangensis.</title>
        <authorList>
            <person name="Wang W."/>
            <person name="Yuan L."/>
        </authorList>
    </citation>
    <scope>NUCLEOTIDE SEQUENCE [LARGE SCALE GENOMIC DNA]</scope>
    <source>
        <strain evidence="7 8">CGMCC 4.4663</strain>
    </source>
</reference>
<dbReference type="OrthoDB" id="5241086at2"/>
<dbReference type="CDD" id="cd11033">
    <property type="entry name" value="CYP142-like"/>
    <property type="match status" value="1"/>
</dbReference>
<gene>
    <name evidence="7" type="ORF">BLA60_40945</name>
</gene>
<name>A0A7Z1AUP6_9PSEU</name>
<dbReference type="GO" id="GO:0020037">
    <property type="term" value="F:heme binding"/>
    <property type="evidence" value="ECO:0007669"/>
    <property type="project" value="InterPro"/>
</dbReference>
<evidence type="ECO:0000256" key="2">
    <source>
        <dbReference type="ARBA" id="ARBA00022617"/>
    </source>
</evidence>
<evidence type="ECO:0000256" key="5">
    <source>
        <dbReference type="ARBA" id="ARBA00023004"/>
    </source>
</evidence>
<dbReference type="InterPro" id="IPR001128">
    <property type="entry name" value="Cyt_P450"/>
</dbReference>
<sequence length="397" mass="43860">MTATLTDLSDPTLYRDTDPTPLWARLRAAHPLYRNELGETGPFWAALGHGVATEVLRDPGTFVSGRGMRLDSNPEAVAAAVARRMLIVTDPPVHTSVRRVIGSAFTPRMVRRLEENMRVTVRDMVDRALAEPVCDLTEIAAALPVSVVCDLIGVPREDWHFMLDRTRTAWGSTSHDPDETDRRVEAHTDLLLYYEDLLARRRARPAEDMISALAMAEVDGRPLSDEEILLNCDGLVSGGNETTRHASVGGLLALADNPDQWRRLRADPSLLDTAVPEILRWTSPAMHALRTVARDVELAGQPLRAGERVAVWLPSANRDETVFAAPDTFDVGRTPNRHLTFAHGNHRCVGATLATTELRVLFTELTARVRAPAVAGEVRRLRSNLVWGYEKAEVALS</sequence>
<dbReference type="AlphaFoldDB" id="A0A7Z1AUP6"/>
<dbReference type="InterPro" id="IPR002397">
    <property type="entry name" value="Cyt_P450_B"/>
</dbReference>
<proteinExistence type="inferred from homology"/>
<evidence type="ECO:0000256" key="1">
    <source>
        <dbReference type="ARBA" id="ARBA00010617"/>
    </source>
</evidence>
<accession>A0A7Z1AUP6</accession>
<dbReference type="PANTHER" id="PTHR46696:SF4">
    <property type="entry name" value="BIOTIN BIOSYNTHESIS CYTOCHROME P450"/>
    <property type="match status" value="1"/>
</dbReference>
<evidence type="ECO:0000313" key="8">
    <source>
        <dbReference type="Proteomes" id="UP000185696"/>
    </source>
</evidence>
<protein>
    <submittedName>
        <fullName evidence="7">Cytochrome</fullName>
    </submittedName>
</protein>
<evidence type="ECO:0000256" key="3">
    <source>
        <dbReference type="ARBA" id="ARBA00022723"/>
    </source>
</evidence>
<dbReference type="GO" id="GO:0036199">
    <property type="term" value="F:cholest-4-en-3-one 26-monooxygenase activity"/>
    <property type="evidence" value="ECO:0007669"/>
    <property type="project" value="TreeGrafter"/>
</dbReference>
<dbReference type="RefSeq" id="WP_075138499.1">
    <property type="nucleotide sequence ID" value="NZ_MSIF01000045.1"/>
</dbReference>
<dbReference type="Pfam" id="PF00067">
    <property type="entry name" value="p450"/>
    <property type="match status" value="1"/>
</dbReference>
<keyword evidence="6" id="KW-0503">Monooxygenase</keyword>
<keyword evidence="4" id="KW-0560">Oxidoreductase</keyword>
<evidence type="ECO:0000313" key="7">
    <source>
        <dbReference type="EMBL" id="OLF04416.1"/>
    </source>
</evidence>
<evidence type="ECO:0000256" key="6">
    <source>
        <dbReference type="ARBA" id="ARBA00023033"/>
    </source>
</evidence>
<keyword evidence="5" id="KW-0408">Iron</keyword>
<dbReference type="GO" id="GO:0006707">
    <property type="term" value="P:cholesterol catabolic process"/>
    <property type="evidence" value="ECO:0007669"/>
    <property type="project" value="TreeGrafter"/>
</dbReference>
<evidence type="ECO:0000256" key="4">
    <source>
        <dbReference type="ARBA" id="ARBA00023002"/>
    </source>
</evidence>
<dbReference type="InterPro" id="IPR036396">
    <property type="entry name" value="Cyt_P450_sf"/>
</dbReference>
<dbReference type="EMBL" id="MSIF01000045">
    <property type="protein sequence ID" value="OLF04416.1"/>
    <property type="molecule type" value="Genomic_DNA"/>
</dbReference>
<comment type="caution">
    <text evidence="7">The sequence shown here is derived from an EMBL/GenBank/DDBJ whole genome shotgun (WGS) entry which is preliminary data.</text>
</comment>
<dbReference type="SUPFAM" id="SSF48264">
    <property type="entry name" value="Cytochrome P450"/>
    <property type="match status" value="1"/>
</dbReference>
<dbReference type="PANTHER" id="PTHR46696">
    <property type="entry name" value="P450, PUTATIVE (EUROFUNG)-RELATED"/>
    <property type="match status" value="1"/>
</dbReference>
<dbReference type="Gene3D" id="1.10.630.10">
    <property type="entry name" value="Cytochrome P450"/>
    <property type="match status" value="1"/>
</dbReference>
<dbReference type="GO" id="GO:0008395">
    <property type="term" value="F:steroid hydroxylase activity"/>
    <property type="evidence" value="ECO:0007669"/>
    <property type="project" value="TreeGrafter"/>
</dbReference>
<comment type="similarity">
    <text evidence="1">Belongs to the cytochrome P450 family.</text>
</comment>
<keyword evidence="2" id="KW-0349">Heme</keyword>